<dbReference type="InterPro" id="IPR011990">
    <property type="entry name" value="TPR-like_helical_dom_sf"/>
</dbReference>
<accession>A0A6M2BMY4</accession>
<dbReference type="AlphaFoldDB" id="A0A6M2BMY4"/>
<evidence type="ECO:0000313" key="3">
    <source>
        <dbReference type="Proteomes" id="UP000472676"/>
    </source>
</evidence>
<organism evidence="2 3">
    <name type="scientific">Solimonas terrae</name>
    <dbReference type="NCBI Taxonomy" id="1396819"/>
    <lineage>
        <taxon>Bacteria</taxon>
        <taxon>Pseudomonadati</taxon>
        <taxon>Pseudomonadota</taxon>
        <taxon>Gammaproteobacteria</taxon>
        <taxon>Nevskiales</taxon>
        <taxon>Nevskiaceae</taxon>
        <taxon>Solimonas</taxon>
    </lineage>
</organism>
<sequence length="134" mass="14537">MKTWFIAVLLLPLAAFAQSAAAPSSAQLQSLLENGQVTQAVNTLENTLGDNPFDPVQLNNLAVARSRDGDVYAALELLDRAARLAPDQAVILDNRTKLREWIAARIGANKQQLDTVAVDRLPSQLPDPPPLWGE</sequence>
<dbReference type="Gene3D" id="1.25.40.10">
    <property type="entry name" value="Tetratricopeptide repeat domain"/>
    <property type="match status" value="1"/>
</dbReference>
<keyword evidence="1" id="KW-0732">Signal</keyword>
<name>A0A6M2BMY4_9GAMM</name>
<dbReference type="SUPFAM" id="SSF48452">
    <property type="entry name" value="TPR-like"/>
    <property type="match status" value="1"/>
</dbReference>
<evidence type="ECO:0000313" key="2">
    <source>
        <dbReference type="EMBL" id="NGY03754.1"/>
    </source>
</evidence>
<dbReference type="Proteomes" id="UP000472676">
    <property type="component" value="Unassembled WGS sequence"/>
</dbReference>
<evidence type="ECO:0000256" key="1">
    <source>
        <dbReference type="SAM" id="SignalP"/>
    </source>
</evidence>
<proteinExistence type="predicted"/>
<comment type="caution">
    <text evidence="2">The sequence shown here is derived from an EMBL/GenBank/DDBJ whole genome shotgun (WGS) entry which is preliminary data.</text>
</comment>
<feature type="chain" id="PRO_5026672211" evidence="1">
    <location>
        <begin position="18"/>
        <end position="134"/>
    </location>
</feature>
<dbReference type="EMBL" id="JAAMOW010000001">
    <property type="protein sequence ID" value="NGY03754.1"/>
    <property type="molecule type" value="Genomic_DNA"/>
</dbReference>
<feature type="signal peptide" evidence="1">
    <location>
        <begin position="1"/>
        <end position="17"/>
    </location>
</feature>
<dbReference type="RefSeq" id="WP_166251521.1">
    <property type="nucleotide sequence ID" value="NZ_JAAMOW010000001.1"/>
</dbReference>
<reference evidence="2 3" key="1">
    <citation type="journal article" date="2014" name="Int. J. Syst. Evol. Microbiol.">
        <title>Solimonas terrae sp. nov., isolated from soil.</title>
        <authorList>
            <person name="Kim S.J."/>
            <person name="Moon J.Y."/>
            <person name="Weon H.Y."/>
            <person name="Ahn J.H."/>
            <person name="Chen W.M."/>
            <person name="Kwon S.W."/>
        </authorList>
    </citation>
    <scope>NUCLEOTIDE SEQUENCE [LARGE SCALE GENOMIC DNA]</scope>
    <source>
        <strain evidence="2 3">KIS83-12</strain>
    </source>
</reference>
<keyword evidence="3" id="KW-1185">Reference proteome</keyword>
<gene>
    <name evidence="2" type="ORF">G7Y85_03180</name>
</gene>
<protein>
    <submittedName>
        <fullName evidence="2">Tetratricopeptide repeat protein</fullName>
    </submittedName>
</protein>